<protein>
    <submittedName>
        <fullName evidence="2">Uncharacterized protein</fullName>
    </submittedName>
</protein>
<organism evidence="2 3">
    <name type="scientific">Algibacter aquimarinus</name>
    <dbReference type="NCBI Taxonomy" id="1136748"/>
    <lineage>
        <taxon>Bacteria</taxon>
        <taxon>Pseudomonadati</taxon>
        <taxon>Bacteroidota</taxon>
        <taxon>Flavobacteriia</taxon>
        <taxon>Flavobacteriales</taxon>
        <taxon>Flavobacteriaceae</taxon>
        <taxon>Algibacter</taxon>
    </lineage>
</organism>
<keyword evidence="3" id="KW-1185">Reference proteome</keyword>
<dbReference type="RefSeq" id="WP_345167820.1">
    <property type="nucleotide sequence ID" value="NZ_BAABJK010000006.1"/>
</dbReference>
<feature type="transmembrane region" description="Helical" evidence="1">
    <location>
        <begin position="53"/>
        <end position="72"/>
    </location>
</feature>
<proteinExistence type="predicted"/>
<keyword evidence="1" id="KW-0812">Transmembrane</keyword>
<gene>
    <name evidence="2" type="ORF">GCM10023315_19550</name>
</gene>
<keyword evidence="1" id="KW-0472">Membrane</keyword>
<sequence length="164" mass="19466">MGYMGFGMQSWVYKKRPRKPFSKRGRIPSFSPFQEYSRTFKIKSHTKESKYKYTLWGIIFFISLIFLVTNYTKKFTLYTNEKSIVRIKAAEKIDNRAFVFLIKSGKKRLISNNIIGAYSEFNLAYQIKPNNEELNQLLIETLSILCDKNTDYCDDLNYHLDSRF</sequence>
<comment type="caution">
    <text evidence="2">The sequence shown here is derived from an EMBL/GenBank/DDBJ whole genome shotgun (WGS) entry which is preliminary data.</text>
</comment>
<evidence type="ECO:0000313" key="2">
    <source>
        <dbReference type="EMBL" id="GAA4969873.1"/>
    </source>
</evidence>
<evidence type="ECO:0000313" key="3">
    <source>
        <dbReference type="Proteomes" id="UP001501692"/>
    </source>
</evidence>
<reference evidence="3" key="1">
    <citation type="journal article" date="2019" name="Int. J. Syst. Evol. Microbiol.">
        <title>The Global Catalogue of Microorganisms (GCM) 10K type strain sequencing project: providing services to taxonomists for standard genome sequencing and annotation.</title>
        <authorList>
            <consortium name="The Broad Institute Genomics Platform"/>
            <consortium name="The Broad Institute Genome Sequencing Center for Infectious Disease"/>
            <person name="Wu L."/>
            <person name="Ma J."/>
        </authorList>
    </citation>
    <scope>NUCLEOTIDE SEQUENCE [LARGE SCALE GENOMIC DNA]</scope>
    <source>
        <strain evidence="3">JCM 18287</strain>
    </source>
</reference>
<evidence type="ECO:0000256" key="1">
    <source>
        <dbReference type="SAM" id="Phobius"/>
    </source>
</evidence>
<dbReference type="Proteomes" id="UP001501692">
    <property type="component" value="Unassembled WGS sequence"/>
</dbReference>
<name>A0ABP9HFT4_9FLAO</name>
<keyword evidence="1" id="KW-1133">Transmembrane helix</keyword>
<dbReference type="EMBL" id="BAABJK010000006">
    <property type="protein sequence ID" value="GAA4969873.1"/>
    <property type="molecule type" value="Genomic_DNA"/>
</dbReference>
<accession>A0ABP9HFT4</accession>